<dbReference type="Proteomes" id="UP001216907">
    <property type="component" value="Unassembled WGS sequence"/>
</dbReference>
<dbReference type="Pfam" id="PF06305">
    <property type="entry name" value="LapA_dom"/>
    <property type="match status" value="1"/>
</dbReference>
<organism evidence="7 8">
    <name type="scientific">Paludisphaera mucosa</name>
    <dbReference type="NCBI Taxonomy" id="3030827"/>
    <lineage>
        <taxon>Bacteria</taxon>
        <taxon>Pseudomonadati</taxon>
        <taxon>Planctomycetota</taxon>
        <taxon>Planctomycetia</taxon>
        <taxon>Isosphaerales</taxon>
        <taxon>Isosphaeraceae</taxon>
        <taxon>Paludisphaera</taxon>
    </lineage>
</organism>
<dbReference type="InterPro" id="IPR010445">
    <property type="entry name" value="LapA_dom"/>
</dbReference>
<keyword evidence="1" id="KW-1003">Cell membrane</keyword>
<dbReference type="EMBL" id="JARRAG010000001">
    <property type="protein sequence ID" value="MDG3002348.1"/>
    <property type="molecule type" value="Genomic_DNA"/>
</dbReference>
<gene>
    <name evidence="7" type="ORF">PZE19_00975</name>
</gene>
<feature type="transmembrane region" description="Helical" evidence="5">
    <location>
        <begin position="42"/>
        <end position="62"/>
    </location>
</feature>
<reference evidence="7 8" key="1">
    <citation type="submission" date="2023-03" db="EMBL/GenBank/DDBJ databases">
        <title>Paludisphaera mucosa sp. nov. a novel planctomycete from northern fen.</title>
        <authorList>
            <person name="Ivanova A."/>
        </authorList>
    </citation>
    <scope>NUCLEOTIDE SEQUENCE [LARGE SCALE GENOMIC DNA]</scope>
    <source>
        <strain evidence="7 8">Pla2</strain>
    </source>
</reference>
<accession>A0ABT6F434</accession>
<comment type="caution">
    <text evidence="7">The sequence shown here is derived from an EMBL/GenBank/DDBJ whole genome shotgun (WGS) entry which is preliminary data.</text>
</comment>
<name>A0ABT6F434_9BACT</name>
<evidence type="ECO:0000313" key="7">
    <source>
        <dbReference type="EMBL" id="MDG3002348.1"/>
    </source>
</evidence>
<evidence type="ECO:0000256" key="5">
    <source>
        <dbReference type="SAM" id="Phobius"/>
    </source>
</evidence>
<evidence type="ECO:0000259" key="6">
    <source>
        <dbReference type="Pfam" id="PF06305"/>
    </source>
</evidence>
<evidence type="ECO:0000256" key="1">
    <source>
        <dbReference type="ARBA" id="ARBA00022475"/>
    </source>
</evidence>
<evidence type="ECO:0000256" key="2">
    <source>
        <dbReference type="ARBA" id="ARBA00022692"/>
    </source>
</evidence>
<keyword evidence="2 5" id="KW-0812">Transmembrane</keyword>
<keyword evidence="3 5" id="KW-1133">Transmembrane helix</keyword>
<evidence type="ECO:0000313" key="8">
    <source>
        <dbReference type="Proteomes" id="UP001216907"/>
    </source>
</evidence>
<keyword evidence="8" id="KW-1185">Reference proteome</keyword>
<protein>
    <submittedName>
        <fullName evidence="7">LapA family protein</fullName>
    </submittedName>
</protein>
<keyword evidence="4 5" id="KW-0472">Membrane</keyword>
<proteinExistence type="predicted"/>
<sequence length="75" mass="8345">MRYVQGVLLLIFLGAIGLFAIQNTEAITVDFAKWRVTGPVALLAIVAYLLGMLSGWTVVSYFSRSLRRVSERPVE</sequence>
<evidence type="ECO:0000256" key="4">
    <source>
        <dbReference type="ARBA" id="ARBA00023136"/>
    </source>
</evidence>
<evidence type="ECO:0000256" key="3">
    <source>
        <dbReference type="ARBA" id="ARBA00022989"/>
    </source>
</evidence>
<feature type="domain" description="Lipopolysaccharide assembly protein A" evidence="6">
    <location>
        <begin position="22"/>
        <end position="68"/>
    </location>
</feature>
<dbReference type="RefSeq" id="WP_277858712.1">
    <property type="nucleotide sequence ID" value="NZ_JARRAG010000001.1"/>
</dbReference>